<keyword evidence="2" id="KW-0808">Transferase</keyword>
<dbReference type="PANTHER" id="PTHR40469:SF2">
    <property type="entry name" value="GALACTOSE-BINDING DOMAIN-LIKE SUPERFAMILY PROTEIN"/>
    <property type="match status" value="1"/>
</dbReference>
<accession>A0A840E6K5</accession>
<dbReference type="Pfam" id="PF14100">
    <property type="entry name" value="DUF6807"/>
    <property type="match status" value="1"/>
</dbReference>
<comment type="caution">
    <text evidence="2">The sequence shown here is derived from an EMBL/GenBank/DDBJ whole genome shotgun (WGS) entry which is preliminary data.</text>
</comment>
<dbReference type="SUPFAM" id="SSF52317">
    <property type="entry name" value="Class I glutamine amidotransferase-like"/>
    <property type="match status" value="1"/>
</dbReference>
<dbReference type="InterPro" id="IPR029475">
    <property type="entry name" value="DUF6807"/>
</dbReference>
<dbReference type="RefSeq" id="WP_183496907.1">
    <property type="nucleotide sequence ID" value="NZ_JACIFF010000009.1"/>
</dbReference>
<sequence length="643" mass="72129">MHQHIFSLALLGSVTLMGQSVTPTFSASAGAYDRTDTPLCTEVPDSLWSNRATLTLYEVTDGEDKAVTAQWDNRQLCWIMTGSTPAGTSRNYQLRQASVTSPAPAFTAQNEDGAVRFAVNGREVMTYQYAPAAVPDGVDPIFSRGGYLHPLLSPSGDTLSRIQPPDHYHHYGVWNPWTHTEFRGKELDFWNLVRGHGTVEAQGVSEVTDGNVQAGLTARHAYLAYRDSAVAENPEQLLEETLDLRVLPADDDNYLVDYTTRQTNITGEPFTVKAYRYQGFGYRGRASWNDDNVELLTSGGKNKSDGNATRARWMKVEGPTEHGRSGILFMTHPGNYNFPEQIRIWPTGANGGKENVFVNFNPAQDRDYVMRPGGTYQLKYRMLVYDGQLDTTTANRYWQDFAHPPRVRWNDDNGLAGARVLLYTKNGKGFVHDNIPASIVAIEQMGKDNGFEVVATDDPGMFTPDGLEEFDVLVFSNTNNDIFDTPEQEQAFKSYIEAGGGFVGIHSACGSERDWPWFWRNLGGKFHRHAKRQDFDVLVVDSDHPSTDFLPATWHIRDDECYYLKQLNPAIHVLLAADLGTVDDEEGKTTYPADTFGSTFPTSWYHTTDGGRQWYTSLGHRIEHYSDPQFLRHILGGIRWAAE</sequence>
<gene>
    <name evidence="2" type="ORF">GGR28_003315</name>
</gene>
<evidence type="ECO:0000313" key="3">
    <source>
        <dbReference type="Proteomes" id="UP000576209"/>
    </source>
</evidence>
<keyword evidence="2" id="KW-0315">Glutamine amidotransferase</keyword>
<dbReference type="Proteomes" id="UP000576209">
    <property type="component" value="Unassembled WGS sequence"/>
</dbReference>
<dbReference type="AlphaFoldDB" id="A0A840E6K5"/>
<organism evidence="2 3">
    <name type="scientific">Neolewinella aquimaris</name>
    <dbReference type="NCBI Taxonomy" id="1835722"/>
    <lineage>
        <taxon>Bacteria</taxon>
        <taxon>Pseudomonadati</taxon>
        <taxon>Bacteroidota</taxon>
        <taxon>Saprospiria</taxon>
        <taxon>Saprospirales</taxon>
        <taxon>Lewinellaceae</taxon>
        <taxon>Neolewinella</taxon>
    </lineage>
</organism>
<evidence type="ECO:0000313" key="2">
    <source>
        <dbReference type="EMBL" id="MBB4080680.1"/>
    </source>
</evidence>
<dbReference type="InterPro" id="IPR029062">
    <property type="entry name" value="Class_I_gatase-like"/>
</dbReference>
<keyword evidence="3" id="KW-1185">Reference proteome</keyword>
<name>A0A840E6K5_9BACT</name>
<dbReference type="EMBL" id="JACIFF010000009">
    <property type="protein sequence ID" value="MBB4080680.1"/>
    <property type="molecule type" value="Genomic_DNA"/>
</dbReference>
<dbReference type="InterPro" id="IPR029010">
    <property type="entry name" value="ThuA-like"/>
</dbReference>
<proteinExistence type="predicted"/>
<dbReference type="Pfam" id="PF06283">
    <property type="entry name" value="ThuA"/>
    <property type="match status" value="1"/>
</dbReference>
<protein>
    <submittedName>
        <fullName evidence="2">Type 1 glutamine amidotransferase</fullName>
    </submittedName>
</protein>
<reference evidence="2 3" key="1">
    <citation type="submission" date="2020-08" db="EMBL/GenBank/DDBJ databases">
        <title>Genomic Encyclopedia of Type Strains, Phase IV (KMG-IV): sequencing the most valuable type-strain genomes for metagenomic binning, comparative biology and taxonomic classification.</title>
        <authorList>
            <person name="Goeker M."/>
        </authorList>
    </citation>
    <scope>NUCLEOTIDE SEQUENCE [LARGE SCALE GENOMIC DNA]</scope>
    <source>
        <strain evidence="2 3">DSM 105137</strain>
    </source>
</reference>
<feature type="domain" description="ThuA-like" evidence="1">
    <location>
        <begin position="419"/>
        <end position="641"/>
    </location>
</feature>
<evidence type="ECO:0000259" key="1">
    <source>
        <dbReference type="Pfam" id="PF06283"/>
    </source>
</evidence>
<dbReference type="PANTHER" id="PTHR40469">
    <property type="entry name" value="SECRETED GLYCOSYL HYDROLASE"/>
    <property type="match status" value="1"/>
</dbReference>
<dbReference type="Gene3D" id="3.40.50.880">
    <property type="match status" value="1"/>
</dbReference>
<dbReference type="GO" id="GO:0016740">
    <property type="term" value="F:transferase activity"/>
    <property type="evidence" value="ECO:0007669"/>
    <property type="project" value="UniProtKB-KW"/>
</dbReference>